<dbReference type="CDD" id="cd00673">
    <property type="entry name" value="AlaRS_core"/>
    <property type="match status" value="1"/>
</dbReference>
<dbReference type="InterPro" id="IPR002318">
    <property type="entry name" value="Ala-tRNA-lgiase_IIc"/>
</dbReference>
<evidence type="ECO:0000259" key="14">
    <source>
        <dbReference type="PROSITE" id="PS50860"/>
    </source>
</evidence>
<dbReference type="GO" id="GO:0046872">
    <property type="term" value="F:metal ion binding"/>
    <property type="evidence" value="ECO:0007669"/>
    <property type="project" value="UniProtKB-KW"/>
</dbReference>
<dbReference type="GO" id="GO:0000049">
    <property type="term" value="F:tRNA binding"/>
    <property type="evidence" value="ECO:0007669"/>
    <property type="project" value="UniProtKB-KW"/>
</dbReference>
<keyword evidence="11" id="KW-0030">Aminoacyl-tRNA synthetase</keyword>
<evidence type="ECO:0000256" key="7">
    <source>
        <dbReference type="ARBA" id="ARBA00022833"/>
    </source>
</evidence>
<evidence type="ECO:0000256" key="4">
    <source>
        <dbReference type="ARBA" id="ARBA00022598"/>
    </source>
</evidence>
<dbReference type="SUPFAM" id="SSF55681">
    <property type="entry name" value="Class II aaRS and biotin synthetases"/>
    <property type="match status" value="1"/>
</dbReference>
<evidence type="ECO:0000313" key="15">
    <source>
        <dbReference type="EMBL" id="KAB7507115.1"/>
    </source>
</evidence>
<dbReference type="Pfam" id="PF01411">
    <property type="entry name" value="tRNA-synt_2c"/>
    <property type="match status" value="1"/>
</dbReference>
<keyword evidence="16" id="KW-1185">Reference proteome</keyword>
<evidence type="ECO:0000256" key="11">
    <source>
        <dbReference type="ARBA" id="ARBA00023146"/>
    </source>
</evidence>
<dbReference type="GO" id="GO:0005739">
    <property type="term" value="C:mitochondrion"/>
    <property type="evidence" value="ECO:0007669"/>
    <property type="project" value="TreeGrafter"/>
</dbReference>
<evidence type="ECO:0000256" key="2">
    <source>
        <dbReference type="ARBA" id="ARBA00013168"/>
    </source>
</evidence>
<dbReference type="InterPro" id="IPR050058">
    <property type="entry name" value="Ala-tRNA_ligase"/>
</dbReference>
<dbReference type="PROSITE" id="PS50860">
    <property type="entry name" value="AA_TRNA_LIGASE_II_ALA"/>
    <property type="match status" value="1"/>
</dbReference>
<evidence type="ECO:0000256" key="6">
    <source>
        <dbReference type="ARBA" id="ARBA00022741"/>
    </source>
</evidence>
<proteinExistence type="inferred from homology"/>
<dbReference type="SUPFAM" id="SSF55186">
    <property type="entry name" value="ThrRS/AlaRS common domain"/>
    <property type="match status" value="1"/>
</dbReference>
<dbReference type="InterPro" id="IPR018165">
    <property type="entry name" value="Ala-tRNA-synth_IIc_core"/>
</dbReference>
<evidence type="ECO:0000256" key="10">
    <source>
        <dbReference type="ARBA" id="ARBA00022917"/>
    </source>
</evidence>
<dbReference type="Gene3D" id="3.30.930.10">
    <property type="entry name" value="Bira Bifunctional Protein, Domain 2"/>
    <property type="match status" value="1"/>
</dbReference>
<comment type="similarity">
    <text evidence="1">Belongs to the class-II aminoacyl-tRNA synthetase family.</text>
</comment>
<gene>
    <name evidence="15" type="primary">Aars</name>
    <name evidence="15" type="ORF">Anas_00773</name>
</gene>
<name>A0A5N5TLR2_9CRUS</name>
<dbReference type="SUPFAM" id="SSF101353">
    <property type="entry name" value="Putative anticodon-binding domain of alanyl-tRNA synthetase (AlaRS)"/>
    <property type="match status" value="1"/>
</dbReference>
<evidence type="ECO:0000256" key="12">
    <source>
        <dbReference type="ARBA" id="ARBA00032577"/>
    </source>
</evidence>
<reference evidence="15 16" key="1">
    <citation type="journal article" date="2019" name="PLoS Biol.">
        <title>Sex chromosomes control vertical transmission of feminizing Wolbachia symbionts in an isopod.</title>
        <authorList>
            <person name="Becking T."/>
            <person name="Chebbi M.A."/>
            <person name="Giraud I."/>
            <person name="Moumen B."/>
            <person name="Laverre T."/>
            <person name="Caubet Y."/>
            <person name="Peccoud J."/>
            <person name="Gilbert C."/>
            <person name="Cordaux R."/>
        </authorList>
    </citation>
    <scope>NUCLEOTIDE SEQUENCE [LARGE SCALE GENOMIC DNA]</scope>
    <source>
        <strain evidence="15">ANa2</strain>
        <tissue evidence="15">Whole body excluding digestive tract and cuticle</tissue>
    </source>
</reference>
<dbReference type="GO" id="GO:0005524">
    <property type="term" value="F:ATP binding"/>
    <property type="evidence" value="ECO:0007669"/>
    <property type="project" value="UniProtKB-KW"/>
</dbReference>
<keyword evidence="10" id="KW-0648">Protein biosynthesis</keyword>
<keyword evidence="3" id="KW-0820">tRNA-binding</keyword>
<dbReference type="Proteomes" id="UP000326759">
    <property type="component" value="Unassembled WGS sequence"/>
</dbReference>
<dbReference type="GO" id="GO:0006419">
    <property type="term" value="P:alanyl-tRNA aminoacylation"/>
    <property type="evidence" value="ECO:0007669"/>
    <property type="project" value="InterPro"/>
</dbReference>
<dbReference type="SUPFAM" id="SSF50447">
    <property type="entry name" value="Translation proteins"/>
    <property type="match status" value="1"/>
</dbReference>
<keyword evidence="5" id="KW-0479">Metal-binding</keyword>
<comment type="caution">
    <text evidence="15">The sequence shown here is derived from an EMBL/GenBank/DDBJ whole genome shotgun (WGS) entry which is preliminary data.</text>
</comment>
<evidence type="ECO:0000256" key="5">
    <source>
        <dbReference type="ARBA" id="ARBA00022723"/>
    </source>
</evidence>
<dbReference type="PRINTS" id="PR00980">
    <property type="entry name" value="TRNASYNTHALA"/>
</dbReference>
<evidence type="ECO:0000256" key="1">
    <source>
        <dbReference type="ARBA" id="ARBA00008226"/>
    </source>
</evidence>
<evidence type="ECO:0000256" key="13">
    <source>
        <dbReference type="ARBA" id="ARBA00048300"/>
    </source>
</evidence>
<keyword evidence="7" id="KW-0862">Zinc</keyword>
<dbReference type="Gene3D" id="2.40.30.130">
    <property type="match status" value="1"/>
</dbReference>
<comment type="catalytic activity">
    <reaction evidence="13">
        <text>tRNA(Ala) + L-alanine + ATP = L-alanyl-tRNA(Ala) + AMP + diphosphate</text>
        <dbReference type="Rhea" id="RHEA:12540"/>
        <dbReference type="Rhea" id="RHEA-COMP:9657"/>
        <dbReference type="Rhea" id="RHEA-COMP:9923"/>
        <dbReference type="ChEBI" id="CHEBI:30616"/>
        <dbReference type="ChEBI" id="CHEBI:33019"/>
        <dbReference type="ChEBI" id="CHEBI:57972"/>
        <dbReference type="ChEBI" id="CHEBI:78442"/>
        <dbReference type="ChEBI" id="CHEBI:78497"/>
        <dbReference type="ChEBI" id="CHEBI:456215"/>
        <dbReference type="EC" id="6.1.1.7"/>
    </reaction>
</comment>
<evidence type="ECO:0000313" key="16">
    <source>
        <dbReference type="Proteomes" id="UP000326759"/>
    </source>
</evidence>
<dbReference type="PANTHER" id="PTHR11777:SF9">
    <property type="entry name" value="ALANINE--TRNA LIGASE, CYTOPLASMIC"/>
    <property type="match status" value="1"/>
</dbReference>
<keyword evidence="8" id="KW-0067">ATP-binding</keyword>
<sequence length="916" mass="105031">MFYNLLRKLHLIPLNILNNQKLTIHKWTSASVRESFISFYKENDHTFIPSSPVVPWSDSSLEFVNAGMNQFKSSILGQRKFPTNRAANSQKCIRVGGKHNDLQDVGKDTYHHTFFEMLGNWSFNDYFKEEACKMSWKLLTEVYKIPHHHLYVTYFGGDTLAGIGEDKETKNIWLSIGVPKERIIACGMKDNFWEMGNVGPCGVSTEIHYEREPSENGALKVNTGSEDVIEIWNIVFIQYQKLESGELVFLENKFVDTGMGLERITACLNGVKSNYDTDLFIPLFNEIEKISGMQPYRGTFNAEDNCIDAYYRILADHSRMVSIALADGFLPQECDVLRKLTRKCFLIGWKNFNLHSQKNFMETLLRTVSVVLDYEEEHFRELQLQLSKDWPLLIESYPFISNITNISPQVVEVLKYMLPNRNKWTKELPLEEALEIVEENSLSENAFLEIVETLGLNLNFDKLHTLLNEKKMIQRDSTLKNQRDYSYEKHNTLIQCIISEDNLVKEIHKGDKCVLILESSIFYPTSGGQICDKGLIDCDGNKFKVSRVEQIEGFILHYGEVIEGSFNTGNSVELSINKGSRLNASKLHTAHHLLRGAIEFVAGMAFQNASSVTDKSLTLQVFVHPLLTFDQLLQAEDIVKTWIKEGKEVCKITLPLMEALRNKNLTLLSGAKYPEEVNVISTELDFPSEIKENSKGNTSITAVIGKEAEKLNTNGKILENEWKLWEEKVTLALSRNDKLQYLNSDFKKWKNQIKKSQLPATIFHSIEEKANNLIDQMKEILVAESNWKELHAEFVEHLKTNSKGSIIYDMNSEYKGPLENLETIIKEVSGRPAMFVCKGWGRIRACVYLPKEAQTYCYLEELLEEIQLTVGKGDISISKNSEEIGFFYLNGVKWDQVQEIRSSIINVCREKLNTEE</sequence>
<dbReference type="GO" id="GO:0002161">
    <property type="term" value="F:aminoacyl-tRNA deacylase activity"/>
    <property type="evidence" value="ECO:0007669"/>
    <property type="project" value="TreeGrafter"/>
</dbReference>
<dbReference type="OrthoDB" id="2423964at2759"/>
<dbReference type="InterPro" id="IPR018162">
    <property type="entry name" value="Ala-tRNA-ligase_IIc_anticod-bd"/>
</dbReference>
<feature type="domain" description="Alanyl-transfer RNA synthetases family profile" evidence="14">
    <location>
        <begin position="27"/>
        <end position="690"/>
    </location>
</feature>
<dbReference type="GO" id="GO:0004813">
    <property type="term" value="F:alanine-tRNA ligase activity"/>
    <property type="evidence" value="ECO:0007669"/>
    <property type="project" value="UniProtKB-EC"/>
</dbReference>
<dbReference type="PANTHER" id="PTHR11777">
    <property type="entry name" value="ALANYL-TRNA SYNTHETASE"/>
    <property type="match status" value="1"/>
</dbReference>
<dbReference type="InterPro" id="IPR018164">
    <property type="entry name" value="Ala-tRNA-synth_IIc_N"/>
</dbReference>
<dbReference type="EMBL" id="SEYY01000494">
    <property type="protein sequence ID" value="KAB7507115.1"/>
    <property type="molecule type" value="Genomic_DNA"/>
</dbReference>
<keyword evidence="4 15" id="KW-0436">Ligase</keyword>
<dbReference type="InterPro" id="IPR045864">
    <property type="entry name" value="aa-tRNA-synth_II/BPL/LPL"/>
</dbReference>
<evidence type="ECO:0000256" key="9">
    <source>
        <dbReference type="ARBA" id="ARBA00022884"/>
    </source>
</evidence>
<keyword evidence="6" id="KW-0547">Nucleotide-binding</keyword>
<protein>
    <recommendedName>
        <fullName evidence="2">alanine--tRNA ligase</fullName>
        <ecNumber evidence="2">6.1.1.7</ecNumber>
    </recommendedName>
    <alternativeName>
        <fullName evidence="12">Alanyl-tRNA synthetase</fullName>
    </alternativeName>
</protein>
<keyword evidence="9" id="KW-0694">RNA-binding</keyword>
<dbReference type="EC" id="6.1.1.7" evidence="2"/>
<dbReference type="InterPro" id="IPR018163">
    <property type="entry name" value="Thr/Ala-tRNA-synth_IIc_edit"/>
</dbReference>
<evidence type="ECO:0000256" key="3">
    <source>
        <dbReference type="ARBA" id="ARBA00022555"/>
    </source>
</evidence>
<dbReference type="NCBIfam" id="TIGR00344">
    <property type="entry name" value="alaS"/>
    <property type="match status" value="1"/>
</dbReference>
<organism evidence="15 16">
    <name type="scientific">Armadillidium nasatum</name>
    <dbReference type="NCBI Taxonomy" id="96803"/>
    <lineage>
        <taxon>Eukaryota</taxon>
        <taxon>Metazoa</taxon>
        <taxon>Ecdysozoa</taxon>
        <taxon>Arthropoda</taxon>
        <taxon>Crustacea</taxon>
        <taxon>Multicrustacea</taxon>
        <taxon>Malacostraca</taxon>
        <taxon>Eumalacostraca</taxon>
        <taxon>Peracarida</taxon>
        <taxon>Isopoda</taxon>
        <taxon>Oniscidea</taxon>
        <taxon>Crinocheta</taxon>
        <taxon>Armadillidiidae</taxon>
        <taxon>Armadillidium</taxon>
    </lineage>
</organism>
<accession>A0A5N5TLR2</accession>
<dbReference type="InterPro" id="IPR009000">
    <property type="entry name" value="Transl_B-barrel_sf"/>
</dbReference>
<dbReference type="AlphaFoldDB" id="A0A5N5TLR2"/>
<dbReference type="FunFam" id="3.30.930.10:FF:000011">
    <property type="entry name" value="Alanine--tRNA ligase, cytoplasmic"/>
    <property type="match status" value="1"/>
</dbReference>
<dbReference type="Gene3D" id="3.30.980.10">
    <property type="entry name" value="Threonyl-trna Synthetase, Chain A, domain 2"/>
    <property type="match status" value="1"/>
</dbReference>
<evidence type="ECO:0000256" key="8">
    <source>
        <dbReference type="ARBA" id="ARBA00022840"/>
    </source>
</evidence>